<reference evidence="6 7" key="3">
    <citation type="journal article" date="2016" name="Sci. Rep.">
        <title>Genome-wide diversity and gene expression profiling of Babesia microti isolates identify polymorphic genes that mediate host-pathogen interactions.</title>
        <authorList>
            <person name="Silva J.C."/>
            <person name="Cornillot E."/>
            <person name="McCracken C."/>
            <person name="Usmani-Brown S."/>
            <person name="Dwivedi A."/>
            <person name="Ifeonu O.O."/>
            <person name="Crabtree J."/>
            <person name="Gotia H.T."/>
            <person name="Virji A.Z."/>
            <person name="Reynes C."/>
            <person name="Colinge J."/>
            <person name="Kumar V."/>
            <person name="Lawres L."/>
            <person name="Pazzi J.E."/>
            <person name="Pablo J.V."/>
            <person name="Hung C."/>
            <person name="Brancato J."/>
            <person name="Kumari P."/>
            <person name="Orvis J."/>
            <person name="Tretina K."/>
            <person name="Chibucos M."/>
            <person name="Ott S."/>
            <person name="Sadzewicz L."/>
            <person name="Sengamalay N."/>
            <person name="Shetty A.C."/>
            <person name="Su Q."/>
            <person name="Tallon L."/>
            <person name="Fraser C.M."/>
            <person name="Frutos R."/>
            <person name="Molina D.M."/>
            <person name="Krause P.J."/>
            <person name="Ben Mamoun C."/>
        </authorList>
    </citation>
    <scope>NUCLEOTIDE SEQUENCE [LARGE SCALE GENOMIC DNA]</scope>
    <source>
        <strain evidence="6 7">RI</strain>
    </source>
</reference>
<dbReference type="GO" id="GO:0006617">
    <property type="term" value="P:SRP-dependent cotranslational protein targeting to membrane, signal sequence recognition"/>
    <property type="evidence" value="ECO:0007669"/>
    <property type="project" value="TreeGrafter"/>
</dbReference>
<dbReference type="AlphaFoldDB" id="I7J986"/>
<reference evidence="6 7" key="1">
    <citation type="journal article" date="2012" name="Nucleic Acids Res.">
        <title>Sequencing of the smallest Apicomplexan genome from the human pathogen Babesia microti.</title>
        <authorList>
            <person name="Cornillot E."/>
            <person name="Hadj-Kaddour K."/>
            <person name="Dassouli A."/>
            <person name="Noel B."/>
            <person name="Ranwez V."/>
            <person name="Vacherie B."/>
            <person name="Augagneur Y."/>
            <person name="Bres V."/>
            <person name="Duclos A."/>
            <person name="Randazzo S."/>
            <person name="Carcy B."/>
            <person name="Debierre-Grockiego F."/>
            <person name="Delbecq S."/>
            <person name="Moubri-Menage K."/>
            <person name="Shams-Eldin H."/>
            <person name="Usmani-Brown S."/>
            <person name="Bringaud F."/>
            <person name="Wincker P."/>
            <person name="Vivares C.P."/>
            <person name="Schwarz R.T."/>
            <person name="Schetters T.P."/>
            <person name="Krause P.J."/>
            <person name="Gorenflot A."/>
            <person name="Berry V."/>
            <person name="Barbe V."/>
            <person name="Ben Mamoun C."/>
        </authorList>
    </citation>
    <scope>NUCLEOTIDE SEQUENCE [LARGE SCALE GENOMIC DNA]</scope>
    <source>
        <strain evidence="6 7">RI</strain>
    </source>
</reference>
<dbReference type="SUPFAM" id="SSF69695">
    <property type="entry name" value="SRP19"/>
    <property type="match status" value="1"/>
</dbReference>
<keyword evidence="3" id="KW-0733">Signal recognition particle</keyword>
<evidence type="ECO:0000256" key="3">
    <source>
        <dbReference type="ARBA" id="ARBA00023135"/>
    </source>
</evidence>
<dbReference type="Pfam" id="PF01922">
    <property type="entry name" value="SRP19"/>
    <property type="match status" value="1"/>
</dbReference>
<protein>
    <submittedName>
        <fullName evidence="6">Signal recognition particle subunit SRP19</fullName>
    </submittedName>
</protein>
<evidence type="ECO:0000313" key="7">
    <source>
        <dbReference type="Proteomes" id="UP000002899"/>
    </source>
</evidence>
<gene>
    <name evidence="6" type="ORF">BMR1_02g00315</name>
</gene>
<comment type="subcellular location">
    <subcellularLocation>
        <location evidence="1">Cytoplasm</location>
    </subcellularLocation>
</comment>
<proteinExistence type="predicted"/>
<dbReference type="PANTHER" id="PTHR17453">
    <property type="entry name" value="SIGNAL RECOGNITION PARTICLE 19 KD PROTEIN"/>
    <property type="match status" value="1"/>
</dbReference>
<evidence type="ECO:0000256" key="1">
    <source>
        <dbReference type="ARBA" id="ARBA00004496"/>
    </source>
</evidence>
<dbReference type="Proteomes" id="UP000002899">
    <property type="component" value="Chromosome II"/>
</dbReference>
<dbReference type="InterPro" id="IPR002778">
    <property type="entry name" value="Signal_recog_particle_SRP19"/>
</dbReference>
<dbReference type="PANTHER" id="PTHR17453:SF0">
    <property type="entry name" value="SIGNAL RECOGNITION PARTICLE 19 KDA PROTEIN"/>
    <property type="match status" value="1"/>
</dbReference>
<evidence type="ECO:0000256" key="5">
    <source>
        <dbReference type="SAM" id="MobiDB-lite"/>
    </source>
</evidence>
<organism evidence="6 7">
    <name type="scientific">Babesia microti (strain RI)</name>
    <dbReference type="NCBI Taxonomy" id="1133968"/>
    <lineage>
        <taxon>Eukaryota</taxon>
        <taxon>Sar</taxon>
        <taxon>Alveolata</taxon>
        <taxon>Apicomplexa</taxon>
        <taxon>Aconoidasida</taxon>
        <taxon>Piroplasmida</taxon>
        <taxon>Babesiidae</taxon>
        <taxon>Babesia</taxon>
    </lineage>
</organism>
<reference evidence="6 7" key="2">
    <citation type="journal article" date="2013" name="PLoS ONE">
        <title>Whole genome mapping and re-organization of the nuclear and mitochondrial genomes of Babesia microti isolates.</title>
        <authorList>
            <person name="Cornillot E."/>
            <person name="Dassouli A."/>
            <person name="Garg A."/>
            <person name="Pachikara N."/>
            <person name="Randazzo S."/>
            <person name="Depoix D."/>
            <person name="Carcy B."/>
            <person name="Delbecq S."/>
            <person name="Frutos R."/>
            <person name="Silva J.C."/>
            <person name="Sutton R."/>
            <person name="Krause P.J."/>
            <person name="Mamoun C.B."/>
        </authorList>
    </citation>
    <scope>NUCLEOTIDE SEQUENCE [LARGE SCALE GENOMIC DNA]</scope>
    <source>
        <strain evidence="6 7">RI</strain>
    </source>
</reference>
<dbReference type="VEuPathDB" id="PiroplasmaDB:BMR1_02g00315"/>
<feature type="region of interest" description="Disordered" evidence="5">
    <location>
        <begin position="105"/>
        <end position="139"/>
    </location>
</feature>
<dbReference type="OrthoDB" id="2190947at2759"/>
<keyword evidence="7" id="KW-1185">Reference proteome</keyword>
<dbReference type="GO" id="GO:0005786">
    <property type="term" value="C:signal recognition particle, endoplasmic reticulum targeting"/>
    <property type="evidence" value="ECO:0007669"/>
    <property type="project" value="UniProtKB-KW"/>
</dbReference>
<dbReference type="KEGG" id="bmic:BMR1_02g00315"/>
<evidence type="ECO:0000313" key="6">
    <source>
        <dbReference type="EMBL" id="CCF73229.1"/>
    </source>
</evidence>
<evidence type="ECO:0000256" key="4">
    <source>
        <dbReference type="ARBA" id="ARBA00023274"/>
    </source>
</evidence>
<keyword evidence="4" id="KW-0687">Ribonucleoprotein</keyword>
<accession>I7J986</accession>
<dbReference type="GeneID" id="24423853"/>
<dbReference type="Gene3D" id="3.30.56.30">
    <property type="entry name" value="Signal recognition particle, SRP19-like subunit"/>
    <property type="match status" value="1"/>
</dbReference>
<keyword evidence="2" id="KW-0963">Cytoplasm</keyword>
<dbReference type="OMA" id="QMERWIC"/>
<dbReference type="InterPro" id="IPR036521">
    <property type="entry name" value="SRP19-like_sf"/>
</dbReference>
<dbReference type="RefSeq" id="XP_012647838.1">
    <property type="nucleotide sequence ID" value="XM_012792384.1"/>
</dbReference>
<dbReference type="GO" id="GO:0008312">
    <property type="term" value="F:7S RNA binding"/>
    <property type="evidence" value="ECO:0007669"/>
    <property type="project" value="InterPro"/>
</dbReference>
<dbReference type="EMBL" id="FO082872">
    <property type="protein sequence ID" value="CCF73229.1"/>
    <property type="molecule type" value="Genomic_DNA"/>
</dbReference>
<feature type="compositionally biased region" description="Basic residues" evidence="5">
    <location>
        <begin position="130"/>
        <end position="139"/>
    </location>
</feature>
<sequence>MTEEDTCSWNIVYPCYIDKSKSCSGGRKVAAQYTVDNPTVDEIKLVCDRLELKCLIEREKSHPKDWPPKGRVRVYLPSNTNTSNSQVITKLQLLRKVGSMIPMLKSRQELPSTSKTKPLIAGVGEPTLSKSHKGKKGKK</sequence>
<evidence type="ECO:0000256" key="2">
    <source>
        <dbReference type="ARBA" id="ARBA00022490"/>
    </source>
</evidence>
<name>I7J986_BABMR</name>